<protein>
    <submittedName>
        <fullName evidence="2">Uncharacterized protein</fullName>
    </submittedName>
</protein>
<evidence type="ECO:0000313" key="3">
    <source>
        <dbReference type="Proteomes" id="UP001234178"/>
    </source>
</evidence>
<evidence type="ECO:0000313" key="2">
    <source>
        <dbReference type="EMBL" id="KAK4022123.1"/>
    </source>
</evidence>
<evidence type="ECO:0000256" key="1">
    <source>
        <dbReference type="SAM" id="MobiDB-lite"/>
    </source>
</evidence>
<feature type="compositionally biased region" description="Basic and acidic residues" evidence="1">
    <location>
        <begin position="12"/>
        <end position="26"/>
    </location>
</feature>
<dbReference type="EMBL" id="JAOYFB010000037">
    <property type="protein sequence ID" value="KAK4022123.1"/>
    <property type="molecule type" value="Genomic_DNA"/>
</dbReference>
<dbReference type="Proteomes" id="UP001234178">
    <property type="component" value="Unassembled WGS sequence"/>
</dbReference>
<keyword evidence="3" id="KW-1185">Reference proteome</keyword>
<organism evidence="2 3">
    <name type="scientific">Daphnia magna</name>
    <dbReference type="NCBI Taxonomy" id="35525"/>
    <lineage>
        <taxon>Eukaryota</taxon>
        <taxon>Metazoa</taxon>
        <taxon>Ecdysozoa</taxon>
        <taxon>Arthropoda</taxon>
        <taxon>Crustacea</taxon>
        <taxon>Branchiopoda</taxon>
        <taxon>Diplostraca</taxon>
        <taxon>Cladocera</taxon>
        <taxon>Anomopoda</taxon>
        <taxon>Daphniidae</taxon>
        <taxon>Daphnia</taxon>
    </lineage>
</organism>
<feature type="region of interest" description="Disordered" evidence="1">
    <location>
        <begin position="1"/>
        <end position="35"/>
    </location>
</feature>
<gene>
    <name evidence="2" type="ORF">OUZ56_007608</name>
</gene>
<sequence>MDAGGGGGNQRPHPEDLKVGQHRADARTSTPCSRSYANPVSCNLHISAHKTGWESWDKTREIC</sequence>
<name>A0ABR0AAW4_9CRUS</name>
<reference evidence="2 3" key="1">
    <citation type="journal article" date="2023" name="Nucleic Acids Res.">
        <title>The hologenome of Daphnia magna reveals possible DNA methylation and microbiome-mediated evolution of the host genome.</title>
        <authorList>
            <person name="Chaturvedi A."/>
            <person name="Li X."/>
            <person name="Dhandapani V."/>
            <person name="Marshall H."/>
            <person name="Kissane S."/>
            <person name="Cuenca-Cambronero M."/>
            <person name="Asole G."/>
            <person name="Calvet F."/>
            <person name="Ruiz-Romero M."/>
            <person name="Marangio P."/>
            <person name="Guigo R."/>
            <person name="Rago D."/>
            <person name="Mirbahai L."/>
            <person name="Eastwood N."/>
            <person name="Colbourne J.K."/>
            <person name="Zhou J."/>
            <person name="Mallon E."/>
            <person name="Orsini L."/>
        </authorList>
    </citation>
    <scope>NUCLEOTIDE SEQUENCE [LARGE SCALE GENOMIC DNA]</scope>
    <source>
        <strain evidence="2">LRV0_1</strain>
    </source>
</reference>
<accession>A0ABR0AAW4</accession>
<comment type="caution">
    <text evidence="2">The sequence shown here is derived from an EMBL/GenBank/DDBJ whole genome shotgun (WGS) entry which is preliminary data.</text>
</comment>
<proteinExistence type="predicted"/>